<gene>
    <name evidence="2" type="ORF">C1I91_15350</name>
</gene>
<evidence type="ECO:0000313" key="3">
    <source>
        <dbReference type="Proteomes" id="UP000286268"/>
    </source>
</evidence>
<feature type="transmembrane region" description="Helical" evidence="1">
    <location>
        <begin position="63"/>
        <end position="85"/>
    </location>
</feature>
<keyword evidence="1" id="KW-0812">Transmembrane</keyword>
<dbReference type="RefSeq" id="WP_128213636.1">
    <property type="nucleotide sequence ID" value="NZ_CP025746.1"/>
</dbReference>
<feature type="transmembrane region" description="Helical" evidence="1">
    <location>
        <begin position="157"/>
        <end position="176"/>
    </location>
</feature>
<dbReference type="Proteomes" id="UP000286268">
    <property type="component" value="Chromosome"/>
</dbReference>
<dbReference type="OrthoDB" id="1901540at2"/>
<feature type="transmembrane region" description="Helical" evidence="1">
    <location>
        <begin position="105"/>
        <end position="130"/>
    </location>
</feature>
<sequence>MRKFINMLKLNLCSIFSPKVIILCIAMFASMLFMTTGMYGSAFNSSSILNIIFVGPRDLAEDIGQVFMYLFYQVPILVMMGNFLYKQINEQSTYLIPKMESKKKWYLCVITTNLITNLLYYGVGVGIIVLCDKLYLLCSSSQKVIAVDIMKSIIDTYSFVSILILLVATSFLLTLIQNTLTLVFKDSNIAFITNMVLILFFIELGAHNKLDKFLPPSQGILIKHYTSNFSILWSIVYIVIFSCILLFINFRIVMKNDLLILSKGR</sequence>
<evidence type="ECO:0000313" key="2">
    <source>
        <dbReference type="EMBL" id="QAA32903.1"/>
    </source>
</evidence>
<organism evidence="2 3">
    <name type="scientific">Clostridium manihotivorum</name>
    <dbReference type="NCBI Taxonomy" id="2320868"/>
    <lineage>
        <taxon>Bacteria</taxon>
        <taxon>Bacillati</taxon>
        <taxon>Bacillota</taxon>
        <taxon>Clostridia</taxon>
        <taxon>Eubacteriales</taxon>
        <taxon>Clostridiaceae</taxon>
        <taxon>Clostridium</taxon>
    </lineage>
</organism>
<protein>
    <recommendedName>
        <fullName evidence="4">ABC-2 family transporter protein</fullName>
    </recommendedName>
</protein>
<feature type="transmembrane region" description="Helical" evidence="1">
    <location>
        <begin position="231"/>
        <end position="253"/>
    </location>
</feature>
<feature type="transmembrane region" description="Helical" evidence="1">
    <location>
        <begin position="20"/>
        <end position="43"/>
    </location>
</feature>
<keyword evidence="1" id="KW-1133">Transmembrane helix</keyword>
<evidence type="ECO:0000256" key="1">
    <source>
        <dbReference type="SAM" id="Phobius"/>
    </source>
</evidence>
<keyword evidence="1" id="KW-0472">Membrane</keyword>
<name>A0A410DUL2_9CLOT</name>
<dbReference type="EMBL" id="CP025746">
    <property type="protein sequence ID" value="QAA32903.1"/>
    <property type="molecule type" value="Genomic_DNA"/>
</dbReference>
<accession>A0A410DUL2</accession>
<evidence type="ECO:0008006" key="4">
    <source>
        <dbReference type="Google" id="ProtNLM"/>
    </source>
</evidence>
<feature type="transmembrane region" description="Helical" evidence="1">
    <location>
        <begin position="188"/>
        <end position="206"/>
    </location>
</feature>
<dbReference type="KEGG" id="cmah:C1I91_15350"/>
<keyword evidence="3" id="KW-1185">Reference proteome</keyword>
<dbReference type="AlphaFoldDB" id="A0A410DUL2"/>
<proteinExistence type="predicted"/>
<reference evidence="2 3" key="1">
    <citation type="submission" date="2018-01" db="EMBL/GenBank/DDBJ databases">
        <title>Genome Sequencing and Assembly of Anaerobacter polyendosporus strain CT4.</title>
        <authorList>
            <person name="Tachaapaikoon C."/>
            <person name="Sutheeworapong S."/>
            <person name="Jenjaroenpun P."/>
            <person name="Wongsurawat T."/>
            <person name="Nookeaw I."/>
            <person name="Cheawchanlertfa P."/>
            <person name="Kosugi A."/>
            <person name="Cheevadhanarak S."/>
            <person name="Ratanakhanokchai K."/>
        </authorList>
    </citation>
    <scope>NUCLEOTIDE SEQUENCE [LARGE SCALE GENOMIC DNA]</scope>
    <source>
        <strain evidence="2 3">CT4</strain>
    </source>
</reference>